<dbReference type="InterPro" id="IPR016667">
    <property type="entry name" value="Caps_polysacc_synth_CpsB/CapC"/>
</dbReference>
<dbReference type="SUPFAM" id="SSF89550">
    <property type="entry name" value="PHP domain-like"/>
    <property type="match status" value="1"/>
</dbReference>
<gene>
    <name evidence="6" type="ORF">H6A13_07325</name>
</gene>
<reference evidence="6" key="1">
    <citation type="submission" date="2020-08" db="EMBL/GenBank/DDBJ databases">
        <authorList>
            <person name="Cejkova D."/>
            <person name="Kubasova T."/>
            <person name="Jahodarova E."/>
            <person name="Rychlik I."/>
        </authorList>
    </citation>
    <scope>NUCLEOTIDE SEQUENCE</scope>
    <source>
        <strain evidence="6">An420c</strain>
    </source>
</reference>
<evidence type="ECO:0000256" key="1">
    <source>
        <dbReference type="ARBA" id="ARBA00005750"/>
    </source>
</evidence>
<dbReference type="PIRSF" id="PIRSF016557">
    <property type="entry name" value="Caps_synth_CpsB"/>
    <property type="match status" value="1"/>
</dbReference>
<evidence type="ECO:0000313" key="6">
    <source>
        <dbReference type="EMBL" id="MBM6826912.1"/>
    </source>
</evidence>
<accession>A0A938X1Y7</accession>
<dbReference type="PANTHER" id="PTHR39181">
    <property type="entry name" value="TYROSINE-PROTEIN PHOSPHATASE YWQE"/>
    <property type="match status" value="1"/>
</dbReference>
<evidence type="ECO:0000313" key="7">
    <source>
        <dbReference type="Proteomes" id="UP000713880"/>
    </source>
</evidence>
<protein>
    <recommendedName>
        <fullName evidence="2">protein-tyrosine-phosphatase</fullName>
        <ecNumber evidence="2">3.1.3.48</ecNumber>
    </recommendedName>
</protein>
<organism evidence="6 7">
    <name type="scientific">Mordavella massiliensis</name>
    <dbReference type="NCBI Taxonomy" id="1871024"/>
    <lineage>
        <taxon>Bacteria</taxon>
        <taxon>Bacillati</taxon>
        <taxon>Bacillota</taxon>
        <taxon>Clostridia</taxon>
        <taxon>Eubacteriales</taxon>
        <taxon>Clostridiaceae</taxon>
        <taxon>Mordavella</taxon>
    </lineage>
</organism>
<dbReference type="EC" id="3.1.3.48" evidence="2"/>
<name>A0A938X1Y7_9CLOT</name>
<proteinExistence type="inferred from homology"/>
<dbReference type="Pfam" id="PF19567">
    <property type="entry name" value="CpsB_CapC"/>
    <property type="match status" value="1"/>
</dbReference>
<evidence type="ECO:0000256" key="2">
    <source>
        <dbReference type="ARBA" id="ARBA00013064"/>
    </source>
</evidence>
<dbReference type="EMBL" id="JACJLV010000020">
    <property type="protein sequence ID" value="MBM6826912.1"/>
    <property type="molecule type" value="Genomic_DNA"/>
</dbReference>
<dbReference type="Gene3D" id="3.20.20.140">
    <property type="entry name" value="Metal-dependent hydrolases"/>
    <property type="match status" value="1"/>
</dbReference>
<dbReference type="PANTHER" id="PTHR39181:SF1">
    <property type="entry name" value="TYROSINE-PROTEIN PHOSPHATASE YWQE"/>
    <property type="match status" value="1"/>
</dbReference>
<comment type="catalytic activity">
    <reaction evidence="5">
        <text>O-phospho-L-tyrosyl-[protein] + H2O = L-tyrosyl-[protein] + phosphate</text>
        <dbReference type="Rhea" id="RHEA:10684"/>
        <dbReference type="Rhea" id="RHEA-COMP:10136"/>
        <dbReference type="Rhea" id="RHEA-COMP:20101"/>
        <dbReference type="ChEBI" id="CHEBI:15377"/>
        <dbReference type="ChEBI" id="CHEBI:43474"/>
        <dbReference type="ChEBI" id="CHEBI:46858"/>
        <dbReference type="ChEBI" id="CHEBI:61978"/>
        <dbReference type="EC" id="3.1.3.48"/>
    </reaction>
</comment>
<dbReference type="Proteomes" id="UP000713880">
    <property type="component" value="Unassembled WGS sequence"/>
</dbReference>
<dbReference type="RefSeq" id="WP_204908959.1">
    <property type="nucleotide sequence ID" value="NZ_JACJLV010000020.1"/>
</dbReference>
<dbReference type="GO" id="GO:0030145">
    <property type="term" value="F:manganese ion binding"/>
    <property type="evidence" value="ECO:0007669"/>
    <property type="project" value="InterPro"/>
</dbReference>
<dbReference type="AlphaFoldDB" id="A0A938X1Y7"/>
<keyword evidence="4" id="KW-0904">Protein phosphatase</keyword>
<dbReference type="InterPro" id="IPR016195">
    <property type="entry name" value="Pol/histidinol_Pase-like"/>
</dbReference>
<evidence type="ECO:0000256" key="4">
    <source>
        <dbReference type="ARBA" id="ARBA00022912"/>
    </source>
</evidence>
<keyword evidence="3" id="KW-0378">Hydrolase</keyword>
<sequence>MDQYIDMHIHILPEVDDGANDENEMKEMLKIAYKEGIRCIIATPHHHPRRGKEPPEVLRKKAAALLKAAHDIDEHFRIYLGTEIFFGQDVADRLKKGEILTMNRRNYVLVEFSPSEPYGYIRQSLQQLQMAGYEVILAHVERYSCITDEPELAEQLSDMGILLQVNAGSITGQSGRRIKKFIRRLMDEDLVFCVGTDAHSAGKRAPRMKKAAEYVKKKYGEAYAAKIFYQNAKQMLRKETSEHEPGTTDDAGSR</sequence>
<reference evidence="6" key="2">
    <citation type="journal article" date="2021" name="Sci. Rep.">
        <title>The distribution of antibiotic resistance genes in chicken gut microbiota commensals.</title>
        <authorList>
            <person name="Juricova H."/>
            <person name="Matiasovicova J."/>
            <person name="Kubasova T."/>
            <person name="Cejkova D."/>
            <person name="Rychlik I."/>
        </authorList>
    </citation>
    <scope>NUCLEOTIDE SEQUENCE</scope>
    <source>
        <strain evidence="6">An420c</strain>
    </source>
</reference>
<comment type="similarity">
    <text evidence="1">Belongs to the metallo-dependent hydrolases superfamily. CpsB/CapC family.</text>
</comment>
<evidence type="ECO:0000256" key="3">
    <source>
        <dbReference type="ARBA" id="ARBA00022801"/>
    </source>
</evidence>
<evidence type="ECO:0000256" key="5">
    <source>
        <dbReference type="ARBA" id="ARBA00051722"/>
    </source>
</evidence>
<comment type="caution">
    <text evidence="6">The sequence shown here is derived from an EMBL/GenBank/DDBJ whole genome shotgun (WGS) entry which is preliminary data.</text>
</comment>
<keyword evidence="7" id="KW-1185">Reference proteome</keyword>
<dbReference type="GO" id="GO:0004725">
    <property type="term" value="F:protein tyrosine phosphatase activity"/>
    <property type="evidence" value="ECO:0007669"/>
    <property type="project" value="UniProtKB-EC"/>
</dbReference>